<dbReference type="eggNOG" id="COG1120">
    <property type="taxonomic scope" value="Bacteria"/>
</dbReference>
<evidence type="ECO:0000313" key="12">
    <source>
        <dbReference type="Proteomes" id="UP000000628"/>
    </source>
</evidence>
<accession>C7QZZ3</accession>
<dbReference type="InterPro" id="IPR017871">
    <property type="entry name" value="ABC_transporter-like_CS"/>
</dbReference>
<evidence type="ECO:0000256" key="5">
    <source>
        <dbReference type="ARBA" id="ARBA00022741"/>
    </source>
</evidence>
<comment type="subcellular location">
    <subcellularLocation>
        <location evidence="1">Cell membrane</location>
        <topology evidence="1">Peripheral membrane protein</topology>
    </subcellularLocation>
</comment>
<dbReference type="SUPFAM" id="SSF52540">
    <property type="entry name" value="P-loop containing nucleoside triphosphate hydrolases"/>
    <property type="match status" value="1"/>
</dbReference>
<dbReference type="GO" id="GO:0006826">
    <property type="term" value="P:iron ion transport"/>
    <property type="evidence" value="ECO:0007669"/>
    <property type="project" value="UniProtKB-KW"/>
</dbReference>
<keyword evidence="2" id="KW-0813">Transport</keyword>
<dbReference type="HOGENOM" id="CLU_000604_1_11_11"/>
<evidence type="ECO:0000313" key="11">
    <source>
        <dbReference type="EMBL" id="ACV09551.1"/>
    </source>
</evidence>
<keyword evidence="3" id="KW-1003">Cell membrane</keyword>
<dbReference type="FunFam" id="3.40.50.300:FF:000134">
    <property type="entry name" value="Iron-enterobactin ABC transporter ATP-binding protein"/>
    <property type="match status" value="1"/>
</dbReference>
<evidence type="ECO:0000256" key="7">
    <source>
        <dbReference type="ARBA" id="ARBA00023004"/>
    </source>
</evidence>
<dbReference type="Pfam" id="PF00005">
    <property type="entry name" value="ABC_tran"/>
    <property type="match status" value="1"/>
</dbReference>
<dbReference type="EMBL" id="CP001706">
    <property type="protein sequence ID" value="ACV09551.1"/>
    <property type="molecule type" value="Genomic_DNA"/>
</dbReference>
<dbReference type="InterPro" id="IPR051535">
    <property type="entry name" value="Siderophore_ABC-ATPase"/>
</dbReference>
<keyword evidence="12" id="KW-1185">Reference proteome</keyword>
<evidence type="ECO:0000256" key="3">
    <source>
        <dbReference type="ARBA" id="ARBA00022475"/>
    </source>
</evidence>
<evidence type="ECO:0000256" key="2">
    <source>
        <dbReference type="ARBA" id="ARBA00022448"/>
    </source>
</evidence>
<dbReference type="GO" id="GO:0005524">
    <property type="term" value="F:ATP binding"/>
    <property type="evidence" value="ECO:0007669"/>
    <property type="project" value="UniProtKB-KW"/>
</dbReference>
<dbReference type="PANTHER" id="PTHR42771:SF2">
    <property type="entry name" value="IRON(3+)-HYDROXAMATE IMPORT ATP-BINDING PROTEIN FHUC"/>
    <property type="match status" value="1"/>
</dbReference>
<feature type="domain" description="ABC transporter" evidence="10">
    <location>
        <begin position="21"/>
        <end position="258"/>
    </location>
</feature>
<keyword evidence="4" id="KW-0410">Iron transport</keyword>
<dbReference type="SMART" id="SM00382">
    <property type="entry name" value="AAA"/>
    <property type="match status" value="1"/>
</dbReference>
<evidence type="ECO:0000256" key="4">
    <source>
        <dbReference type="ARBA" id="ARBA00022496"/>
    </source>
</evidence>
<keyword evidence="5" id="KW-0547">Nucleotide-binding</keyword>
<keyword evidence="7" id="KW-0408">Iron</keyword>
<keyword evidence="6" id="KW-0067">ATP-binding</keyword>
<gene>
    <name evidence="11" type="ordered locus">Jden_1908</name>
</gene>
<evidence type="ECO:0000256" key="8">
    <source>
        <dbReference type="ARBA" id="ARBA00023065"/>
    </source>
</evidence>
<dbReference type="KEGG" id="jde:Jden_1908"/>
<protein>
    <submittedName>
        <fullName evidence="11">ABC transporter related</fullName>
    </submittedName>
</protein>
<sequence length="294" mass="31450">MGVSSVHSPEQQPSPEITGLLQGTNLTIAYGTHTVIHDASLHLQPGTVTALVGPNGSGKSTLLRSLSRLHSPNHGTITLNKTTPINSLSAKEFARQITLLSQARPTPAGLTVHDVVEFGRHPHRHGWRGTDPHGPDAVKRALALTGIAPLAHHYVDTLSGGQLQRVWFASALAQNTSILLLDEPTNHLDLRYQVEILQLMRQLADTHSITVGVVLHDLNHAAAVADTVLVLDQGQVVAEGPPHLAFTSDLLTTVYDIDVVVTHTTPTTVTVSTPTTLTLRAQPRAHTNQPAPVC</sequence>
<dbReference type="AlphaFoldDB" id="C7QZZ3"/>
<evidence type="ECO:0000256" key="6">
    <source>
        <dbReference type="ARBA" id="ARBA00022840"/>
    </source>
</evidence>
<dbReference type="InterPro" id="IPR003593">
    <property type="entry name" value="AAA+_ATPase"/>
</dbReference>
<dbReference type="CDD" id="cd03214">
    <property type="entry name" value="ABC_Iron-Siderophores_B12_Hemin"/>
    <property type="match status" value="1"/>
</dbReference>
<evidence type="ECO:0000256" key="1">
    <source>
        <dbReference type="ARBA" id="ARBA00004202"/>
    </source>
</evidence>
<name>C7QZZ3_JONDD</name>
<dbReference type="GO" id="GO:0005886">
    <property type="term" value="C:plasma membrane"/>
    <property type="evidence" value="ECO:0007669"/>
    <property type="project" value="UniProtKB-SubCell"/>
</dbReference>
<dbReference type="Gene3D" id="3.40.50.300">
    <property type="entry name" value="P-loop containing nucleotide triphosphate hydrolases"/>
    <property type="match status" value="1"/>
</dbReference>
<dbReference type="PROSITE" id="PS50893">
    <property type="entry name" value="ABC_TRANSPORTER_2"/>
    <property type="match status" value="1"/>
</dbReference>
<organism evidence="11 12">
    <name type="scientific">Jonesia denitrificans (strain ATCC 14870 / DSM 20603 / BCRC 15368 / CIP 55.134 / JCM 11481 / NBRC 15587 / NCTC 10816 / Prevot 55134)</name>
    <name type="common">Listeria denitrificans</name>
    <dbReference type="NCBI Taxonomy" id="471856"/>
    <lineage>
        <taxon>Bacteria</taxon>
        <taxon>Bacillati</taxon>
        <taxon>Actinomycetota</taxon>
        <taxon>Actinomycetes</taxon>
        <taxon>Micrococcales</taxon>
        <taxon>Jonesiaceae</taxon>
        <taxon>Jonesia</taxon>
    </lineage>
</organism>
<dbReference type="PROSITE" id="PS00211">
    <property type="entry name" value="ABC_TRANSPORTER_1"/>
    <property type="match status" value="1"/>
</dbReference>
<dbReference type="InterPro" id="IPR003439">
    <property type="entry name" value="ABC_transporter-like_ATP-bd"/>
</dbReference>
<keyword evidence="8" id="KW-0406">Ion transport</keyword>
<evidence type="ECO:0000259" key="10">
    <source>
        <dbReference type="PROSITE" id="PS50893"/>
    </source>
</evidence>
<evidence type="ECO:0000256" key="9">
    <source>
        <dbReference type="ARBA" id="ARBA00023136"/>
    </source>
</evidence>
<dbReference type="PANTHER" id="PTHR42771">
    <property type="entry name" value="IRON(3+)-HYDROXAMATE IMPORT ATP-BINDING PROTEIN FHUC"/>
    <property type="match status" value="1"/>
</dbReference>
<dbReference type="STRING" id="471856.Jden_1908"/>
<proteinExistence type="predicted"/>
<keyword evidence="9" id="KW-0472">Membrane</keyword>
<dbReference type="GO" id="GO:0016887">
    <property type="term" value="F:ATP hydrolysis activity"/>
    <property type="evidence" value="ECO:0007669"/>
    <property type="project" value="InterPro"/>
</dbReference>
<reference evidence="11 12" key="1">
    <citation type="journal article" date="2009" name="Stand. Genomic Sci.">
        <title>Complete genome sequence of Jonesia denitrificans type strain (Prevot 55134).</title>
        <authorList>
            <person name="Pukall R."/>
            <person name="Gehrich-Schroter G."/>
            <person name="Lapidus A."/>
            <person name="Nolan M."/>
            <person name="Glavina Del Rio T."/>
            <person name="Lucas S."/>
            <person name="Chen F."/>
            <person name="Tice H."/>
            <person name="Pitluck S."/>
            <person name="Cheng J.F."/>
            <person name="Copeland A."/>
            <person name="Saunders E."/>
            <person name="Brettin T."/>
            <person name="Detter J.C."/>
            <person name="Bruce D."/>
            <person name="Goodwin L."/>
            <person name="Pati A."/>
            <person name="Ivanova N."/>
            <person name="Mavromatis K."/>
            <person name="Ovchinnikova G."/>
            <person name="Chen A."/>
            <person name="Palaniappan K."/>
            <person name="Land M."/>
            <person name="Hauser L."/>
            <person name="Chang Y.J."/>
            <person name="Jeffries C.D."/>
            <person name="Chain P."/>
            <person name="Goker M."/>
            <person name="Bristow J."/>
            <person name="Eisen J.A."/>
            <person name="Markowitz V."/>
            <person name="Hugenholtz P."/>
            <person name="Kyrpides N.C."/>
            <person name="Klenk H.P."/>
            <person name="Han C."/>
        </authorList>
    </citation>
    <scope>NUCLEOTIDE SEQUENCE [LARGE SCALE GENOMIC DNA]</scope>
    <source>
        <strain evidence="12">ATCC 14870 / DSM 20603 / BCRC 15368 / CIP 55.134 / JCM 11481 / NBRC 15587 / NCTC 10816 / Prevot 55134</strain>
    </source>
</reference>
<dbReference type="Proteomes" id="UP000000628">
    <property type="component" value="Chromosome"/>
</dbReference>
<dbReference type="InterPro" id="IPR027417">
    <property type="entry name" value="P-loop_NTPase"/>
</dbReference>